<proteinExistence type="predicted"/>
<comment type="caution">
    <text evidence="2">The sequence shown here is derived from an EMBL/GenBank/DDBJ whole genome shotgun (WGS) entry which is preliminary data.</text>
</comment>
<dbReference type="Proteomes" id="UP000325315">
    <property type="component" value="Unassembled WGS sequence"/>
</dbReference>
<evidence type="ECO:0000313" key="3">
    <source>
        <dbReference type="Proteomes" id="UP000325315"/>
    </source>
</evidence>
<accession>A0A5B6V9L0</accession>
<evidence type="ECO:0000313" key="2">
    <source>
        <dbReference type="EMBL" id="KAA3465731.1"/>
    </source>
</evidence>
<dbReference type="InterPro" id="IPR043502">
    <property type="entry name" value="DNA/RNA_pol_sf"/>
</dbReference>
<sequence>MESCQVTFIVDGSVERFKARLVEKRFTHSYENDCQKTFAPVANFNTIRVLLSLIVNQDWLLYQLNIKNAFLDGDLEEVYMTIPLSLENKSNNNLVCKMKKSLYDLKQSPHAWFERFTKTMIANGYQQCQTGHTLFVKSRIGGKKVILIVYMDYIILTRDDFEEIMNLKKLLAIEFEIKDLGTLRYFLGMEVGRSKEGIVISQRKYILDLEGSYLVDKGRYQRLVGKLIYPSQTRLDIIYSVTVVSQHMNNQTEYYLEVVNIILRYLKMTPGHGLLFRKCANCEVEIYTGAT</sequence>
<dbReference type="PANTHER" id="PTHR11439">
    <property type="entry name" value="GAG-POL-RELATED RETROTRANSPOSON"/>
    <property type="match status" value="1"/>
</dbReference>
<feature type="domain" description="Reverse transcriptase Ty1/copia-type" evidence="1">
    <location>
        <begin position="14"/>
        <end position="206"/>
    </location>
</feature>
<dbReference type="EMBL" id="SMMG02000007">
    <property type="protein sequence ID" value="KAA3465731.1"/>
    <property type="molecule type" value="Genomic_DNA"/>
</dbReference>
<dbReference type="OrthoDB" id="996302at2759"/>
<gene>
    <name evidence="2" type="ORF">EPI10_000872</name>
</gene>
<organism evidence="2 3">
    <name type="scientific">Gossypium australe</name>
    <dbReference type="NCBI Taxonomy" id="47621"/>
    <lineage>
        <taxon>Eukaryota</taxon>
        <taxon>Viridiplantae</taxon>
        <taxon>Streptophyta</taxon>
        <taxon>Embryophyta</taxon>
        <taxon>Tracheophyta</taxon>
        <taxon>Spermatophyta</taxon>
        <taxon>Magnoliopsida</taxon>
        <taxon>eudicotyledons</taxon>
        <taxon>Gunneridae</taxon>
        <taxon>Pentapetalae</taxon>
        <taxon>rosids</taxon>
        <taxon>malvids</taxon>
        <taxon>Malvales</taxon>
        <taxon>Malvaceae</taxon>
        <taxon>Malvoideae</taxon>
        <taxon>Gossypium</taxon>
    </lineage>
</organism>
<keyword evidence="3" id="KW-1185">Reference proteome</keyword>
<name>A0A5B6V9L0_9ROSI</name>
<dbReference type="AlphaFoldDB" id="A0A5B6V9L0"/>
<dbReference type="SUPFAM" id="SSF56672">
    <property type="entry name" value="DNA/RNA polymerases"/>
    <property type="match status" value="1"/>
</dbReference>
<protein>
    <submittedName>
        <fullName evidence="2">Retrovirus-related Pol polyprotein from transposon TNT 1-94</fullName>
    </submittedName>
</protein>
<reference evidence="3" key="1">
    <citation type="journal article" date="2019" name="Plant Biotechnol. J.">
        <title>Genome sequencing of the Australian wild diploid species Gossypium australe highlights disease resistance and delayed gland morphogenesis.</title>
        <authorList>
            <person name="Cai Y."/>
            <person name="Cai X."/>
            <person name="Wang Q."/>
            <person name="Wang P."/>
            <person name="Zhang Y."/>
            <person name="Cai C."/>
            <person name="Xu Y."/>
            <person name="Wang K."/>
            <person name="Zhou Z."/>
            <person name="Wang C."/>
            <person name="Geng S."/>
            <person name="Li B."/>
            <person name="Dong Q."/>
            <person name="Hou Y."/>
            <person name="Wang H."/>
            <person name="Ai P."/>
            <person name="Liu Z."/>
            <person name="Yi F."/>
            <person name="Sun M."/>
            <person name="An G."/>
            <person name="Cheng J."/>
            <person name="Zhang Y."/>
            <person name="Shi Q."/>
            <person name="Xie Y."/>
            <person name="Shi X."/>
            <person name="Chang Y."/>
            <person name="Huang F."/>
            <person name="Chen Y."/>
            <person name="Hong S."/>
            <person name="Mi L."/>
            <person name="Sun Q."/>
            <person name="Zhang L."/>
            <person name="Zhou B."/>
            <person name="Peng R."/>
            <person name="Zhang X."/>
            <person name="Liu F."/>
        </authorList>
    </citation>
    <scope>NUCLEOTIDE SEQUENCE [LARGE SCALE GENOMIC DNA]</scope>
    <source>
        <strain evidence="3">cv. PA1801</strain>
    </source>
</reference>
<dbReference type="PANTHER" id="PTHR11439:SF486">
    <property type="entry name" value="RLK (RECEPTOR-LIKE KINASE) PROTEIN, PUTATIVE-RELATED"/>
    <property type="match status" value="1"/>
</dbReference>
<dbReference type="Pfam" id="PF07727">
    <property type="entry name" value="RVT_2"/>
    <property type="match status" value="1"/>
</dbReference>
<evidence type="ECO:0000259" key="1">
    <source>
        <dbReference type="Pfam" id="PF07727"/>
    </source>
</evidence>
<dbReference type="InterPro" id="IPR013103">
    <property type="entry name" value="RVT_2"/>
</dbReference>